<dbReference type="EMBL" id="JAYMYQ010000003">
    <property type="protein sequence ID" value="KAK7345439.1"/>
    <property type="molecule type" value="Genomic_DNA"/>
</dbReference>
<organism evidence="1 2">
    <name type="scientific">Canavalia gladiata</name>
    <name type="common">Sword bean</name>
    <name type="synonym">Dolichos gladiatus</name>
    <dbReference type="NCBI Taxonomy" id="3824"/>
    <lineage>
        <taxon>Eukaryota</taxon>
        <taxon>Viridiplantae</taxon>
        <taxon>Streptophyta</taxon>
        <taxon>Embryophyta</taxon>
        <taxon>Tracheophyta</taxon>
        <taxon>Spermatophyta</taxon>
        <taxon>Magnoliopsida</taxon>
        <taxon>eudicotyledons</taxon>
        <taxon>Gunneridae</taxon>
        <taxon>Pentapetalae</taxon>
        <taxon>rosids</taxon>
        <taxon>fabids</taxon>
        <taxon>Fabales</taxon>
        <taxon>Fabaceae</taxon>
        <taxon>Papilionoideae</taxon>
        <taxon>50 kb inversion clade</taxon>
        <taxon>NPAAA clade</taxon>
        <taxon>indigoferoid/millettioid clade</taxon>
        <taxon>Phaseoleae</taxon>
        <taxon>Canavalia</taxon>
    </lineage>
</organism>
<gene>
    <name evidence="1" type="ORF">VNO77_16043</name>
</gene>
<dbReference type="Proteomes" id="UP001367508">
    <property type="component" value="Unassembled WGS sequence"/>
</dbReference>
<reference evidence="1 2" key="1">
    <citation type="submission" date="2024-01" db="EMBL/GenBank/DDBJ databases">
        <title>The genomes of 5 underutilized Papilionoideae crops provide insights into root nodulation and disease resistanc.</title>
        <authorList>
            <person name="Jiang F."/>
        </authorList>
    </citation>
    <scope>NUCLEOTIDE SEQUENCE [LARGE SCALE GENOMIC DNA]</scope>
    <source>
        <strain evidence="1">LVBAO_FW01</strain>
        <tissue evidence="1">Leaves</tissue>
    </source>
</reference>
<keyword evidence="2" id="KW-1185">Reference proteome</keyword>
<sequence>MIERKQSVASHHWVGLLGKEKGDDIKEKEGERKCVCDFVLEATGFVVADRNCPWFWVLGCEGLQVWITKPNQTNPQVLCKTGEPRRRFTILTAFCIVLK</sequence>
<protein>
    <submittedName>
        <fullName evidence="1">Uncharacterized protein</fullName>
    </submittedName>
</protein>
<evidence type="ECO:0000313" key="1">
    <source>
        <dbReference type="EMBL" id="KAK7345439.1"/>
    </source>
</evidence>
<comment type="caution">
    <text evidence="1">The sequence shown here is derived from an EMBL/GenBank/DDBJ whole genome shotgun (WGS) entry which is preliminary data.</text>
</comment>
<proteinExistence type="predicted"/>
<evidence type="ECO:0000313" key="2">
    <source>
        <dbReference type="Proteomes" id="UP001367508"/>
    </source>
</evidence>
<dbReference type="AlphaFoldDB" id="A0AAN9QRN9"/>
<accession>A0AAN9QRN9</accession>
<name>A0AAN9QRN9_CANGL</name>